<name>A0ABN7T3N9_OIKDI</name>
<proteinExistence type="inferred from homology"/>
<dbReference type="Gene3D" id="3.40.830.10">
    <property type="entry name" value="LigB-like"/>
    <property type="match status" value="1"/>
</dbReference>
<dbReference type="CDD" id="cd07361">
    <property type="entry name" value="MEMO_like"/>
    <property type="match status" value="1"/>
</dbReference>
<protein>
    <recommendedName>
        <fullName evidence="2">Protein MEMO1</fullName>
    </recommendedName>
    <alternativeName>
        <fullName evidence="3">Mediator of ErbB2-driven cell motility 1</fullName>
    </alternativeName>
</protein>
<evidence type="ECO:0000313" key="4">
    <source>
        <dbReference type="EMBL" id="CAG5112196.1"/>
    </source>
</evidence>
<dbReference type="NCBIfam" id="TIGR04336">
    <property type="entry name" value="AmmeMemoSam_B"/>
    <property type="match status" value="1"/>
</dbReference>
<comment type="similarity">
    <text evidence="1">Belongs to the MEMO1 family.</text>
</comment>
<dbReference type="PANTHER" id="PTHR11060:SF0">
    <property type="entry name" value="PROTEIN MEMO1"/>
    <property type="match status" value="1"/>
</dbReference>
<dbReference type="PANTHER" id="PTHR11060">
    <property type="entry name" value="PROTEIN MEMO1"/>
    <property type="match status" value="1"/>
</dbReference>
<dbReference type="HAMAP" id="MF_00055">
    <property type="entry name" value="MEMO1"/>
    <property type="match status" value="1"/>
</dbReference>
<dbReference type="Proteomes" id="UP001158576">
    <property type="component" value="Chromosome 2"/>
</dbReference>
<organism evidence="4 5">
    <name type="scientific">Oikopleura dioica</name>
    <name type="common">Tunicate</name>
    <dbReference type="NCBI Taxonomy" id="34765"/>
    <lineage>
        <taxon>Eukaryota</taxon>
        <taxon>Metazoa</taxon>
        <taxon>Chordata</taxon>
        <taxon>Tunicata</taxon>
        <taxon>Appendicularia</taxon>
        <taxon>Copelata</taxon>
        <taxon>Oikopleuridae</taxon>
        <taxon>Oikopleura</taxon>
    </lineage>
</organism>
<dbReference type="Pfam" id="PF01875">
    <property type="entry name" value="Memo"/>
    <property type="match status" value="1"/>
</dbReference>
<gene>
    <name evidence="4" type="ORF">OKIOD_LOCUS15204</name>
</gene>
<evidence type="ECO:0000256" key="1">
    <source>
        <dbReference type="ARBA" id="ARBA00006315"/>
    </source>
</evidence>
<keyword evidence="5" id="KW-1185">Reference proteome</keyword>
<evidence type="ECO:0000313" key="5">
    <source>
        <dbReference type="Proteomes" id="UP001158576"/>
    </source>
</evidence>
<reference evidence="4 5" key="1">
    <citation type="submission" date="2021-04" db="EMBL/GenBank/DDBJ databases">
        <authorList>
            <person name="Bliznina A."/>
        </authorList>
    </citation>
    <scope>NUCLEOTIDE SEQUENCE [LARGE SCALE GENOMIC DNA]</scope>
</reference>
<evidence type="ECO:0000256" key="2">
    <source>
        <dbReference type="ARBA" id="ARBA00016657"/>
    </source>
</evidence>
<sequence length="292" mass="33504">MVNRRASHAGSWYSGDPRELKNQLKNWLEKTKFEKKAKAVIVPHAGYAYSGPTAAWSFAQIDAQTTKKVFIIGPSHHVYLPNCALPVVKEYETPLGNLKIDKDILNELQSTGLFCTMDPSTDEDEHSIEMQLPYLAHLFQNRLQEVTFVPIMVGSVKEEKEAQYGQVLAKYLNDPDIAFVISSDFCHWGKRFRYTFRLEEYEQIYESIEAVDREGMDLIETKSLSNFHDYLRRTKNTICGRNPICLLLATINYLEQKGQMQSKIKFLKYDQSSQVRSPNDSSVSYASAVCYI</sequence>
<dbReference type="InterPro" id="IPR002737">
    <property type="entry name" value="MEMO1_fam"/>
</dbReference>
<dbReference type="EMBL" id="OU015567">
    <property type="protein sequence ID" value="CAG5112196.1"/>
    <property type="molecule type" value="Genomic_DNA"/>
</dbReference>
<evidence type="ECO:0000256" key="3">
    <source>
        <dbReference type="ARBA" id="ARBA00030837"/>
    </source>
</evidence>
<accession>A0ABN7T3N9</accession>